<evidence type="ECO:0000313" key="2">
    <source>
        <dbReference type="EMBL" id="MBK3427130.1"/>
    </source>
</evidence>
<protein>
    <submittedName>
        <fullName evidence="2">Uncharacterized protein</fullName>
    </submittedName>
</protein>
<evidence type="ECO:0000313" key="3">
    <source>
        <dbReference type="Proteomes" id="UP000603369"/>
    </source>
</evidence>
<dbReference type="AlphaFoldDB" id="A0A8I1LAD1"/>
<comment type="caution">
    <text evidence="2">The sequence shown here is derived from an EMBL/GenBank/DDBJ whole genome shotgun (WGS) entry which is preliminary data.</text>
</comment>
<organism evidence="2 3">
    <name type="scientific">Corynebacterium tuberculostearicum</name>
    <dbReference type="NCBI Taxonomy" id="38304"/>
    <lineage>
        <taxon>Bacteria</taxon>
        <taxon>Bacillati</taxon>
        <taxon>Actinomycetota</taxon>
        <taxon>Actinomycetes</taxon>
        <taxon>Mycobacteriales</taxon>
        <taxon>Corynebacteriaceae</taxon>
        <taxon>Corynebacterium</taxon>
    </lineage>
</organism>
<gene>
    <name evidence="2" type="ORF">JDP02_01195</name>
</gene>
<name>A0A8I1LAD1_9CORY</name>
<sequence>MTLEEKTNKWGLRFFESLWAIQVNFPATEIADLGLERFLAEQKAYAIGYGIIAVAYFGGAMANARLAPNPKVRRLTAAAVMVVATALAFLFPSSWMFAALVVFALLYYLLPRKEGVSI</sequence>
<evidence type="ECO:0000256" key="1">
    <source>
        <dbReference type="SAM" id="Phobius"/>
    </source>
</evidence>
<keyword evidence="3" id="KW-1185">Reference proteome</keyword>
<keyword evidence="1" id="KW-0812">Transmembrane</keyword>
<keyword evidence="1" id="KW-0472">Membrane</keyword>
<feature type="transmembrane region" description="Helical" evidence="1">
    <location>
        <begin position="44"/>
        <end position="64"/>
    </location>
</feature>
<reference evidence="2 3" key="1">
    <citation type="submission" date="2020-12" db="EMBL/GenBank/DDBJ databases">
        <title>Draft genome sequence of the commensal strain Corynebacterium tuberculostearicum MFP09/CIP 102622 isolated from human skin.</title>
        <authorList>
            <person name="Boukerb A.M."/>
            <person name="Janvier X."/>
            <person name="Feuilloley M.G.J."/>
            <person name="Groboillot A."/>
        </authorList>
    </citation>
    <scope>NUCLEOTIDE SEQUENCE [LARGE SCALE GENOMIC DNA]</scope>
    <source>
        <strain evidence="2 3">CIP 102622</strain>
    </source>
</reference>
<accession>A0A8I1LAD1</accession>
<dbReference type="Proteomes" id="UP000603369">
    <property type="component" value="Unassembled WGS sequence"/>
</dbReference>
<keyword evidence="1" id="KW-1133">Transmembrane helix</keyword>
<feature type="transmembrane region" description="Helical" evidence="1">
    <location>
        <begin position="76"/>
        <end position="109"/>
    </location>
</feature>
<dbReference type="EMBL" id="JAEHFL010000001">
    <property type="protein sequence ID" value="MBK3427130.1"/>
    <property type="molecule type" value="Genomic_DNA"/>
</dbReference>
<dbReference type="RefSeq" id="WP_200435237.1">
    <property type="nucleotide sequence ID" value="NZ_CP175764.1"/>
</dbReference>
<proteinExistence type="predicted"/>